<dbReference type="PANTHER" id="PTHR45786">
    <property type="entry name" value="DNA BINDING PROTEIN-LIKE"/>
    <property type="match status" value="1"/>
</dbReference>
<proteinExistence type="predicted"/>
<reference evidence="1" key="2">
    <citation type="submission" date="2022-03" db="EMBL/GenBank/DDBJ databases">
        <title>Draft title - Genomic analysis of global carrot germplasm unveils the trajectory of domestication and the origin of high carotenoid orange carrot.</title>
        <authorList>
            <person name="Iorizzo M."/>
            <person name="Ellison S."/>
            <person name="Senalik D."/>
            <person name="Macko-Podgorni A."/>
            <person name="Grzebelus D."/>
            <person name="Bostan H."/>
            <person name="Rolling W."/>
            <person name="Curaba J."/>
            <person name="Simon P."/>
        </authorList>
    </citation>
    <scope>NUCLEOTIDE SEQUENCE</scope>
    <source>
        <tissue evidence="1">Leaf</tissue>
    </source>
</reference>
<dbReference type="Proteomes" id="UP000077755">
    <property type="component" value="Chromosome 8"/>
</dbReference>
<evidence type="ECO:0000313" key="1">
    <source>
        <dbReference type="EMBL" id="WOH11487.1"/>
    </source>
</evidence>
<protein>
    <recommendedName>
        <fullName evidence="3">Helitron helicase-like domain-containing protein</fullName>
    </recommendedName>
</protein>
<accession>A0AAF0XQS0</accession>
<dbReference type="AlphaFoldDB" id="A0AAF0XQS0"/>
<gene>
    <name evidence="1" type="ORF">DCAR_0830974</name>
</gene>
<sequence>MWEQERNNKSHRNAPLIFSLCCKSGQVVLPREQQPPEPLASLLNGGPKSSHFRQNIRVYNCMFAMCSSGGKIDHKINRGGAPFCFKIRGQNMHFIIGSLLPEKGVKPKFCQLYIYDTENEQSNRIGAVGSNPDEVDLEIVEGLTRMLDENNKLVRYFRSSREEAKKSQQEEFKLILISSQAENGRPNIIGPSNEIAGLIVNASANTAGCRDIVCQTRQGYLKRVFETDAFFMQLLVPLLFPRGEDGYHTEIPLTNLKRRNVQFNDDHDHEGERKIREHVSMKEYYSSKLMIRLNEGNSQFFCTLLNQSAVY</sequence>
<reference evidence="1" key="1">
    <citation type="journal article" date="2016" name="Nat. Genet.">
        <title>A high-quality carrot genome assembly provides new insights into carotenoid accumulation and asterid genome evolution.</title>
        <authorList>
            <person name="Iorizzo M."/>
            <person name="Ellison S."/>
            <person name="Senalik D."/>
            <person name="Zeng P."/>
            <person name="Satapoomin P."/>
            <person name="Huang J."/>
            <person name="Bowman M."/>
            <person name="Iovene M."/>
            <person name="Sanseverino W."/>
            <person name="Cavagnaro P."/>
            <person name="Yildiz M."/>
            <person name="Macko-Podgorni A."/>
            <person name="Moranska E."/>
            <person name="Grzebelus E."/>
            <person name="Grzebelus D."/>
            <person name="Ashrafi H."/>
            <person name="Zheng Z."/>
            <person name="Cheng S."/>
            <person name="Spooner D."/>
            <person name="Van Deynze A."/>
            <person name="Simon P."/>
        </authorList>
    </citation>
    <scope>NUCLEOTIDE SEQUENCE</scope>
    <source>
        <tissue evidence="1">Leaf</tissue>
    </source>
</reference>
<dbReference type="EMBL" id="CP093350">
    <property type="protein sequence ID" value="WOH11487.1"/>
    <property type="molecule type" value="Genomic_DNA"/>
</dbReference>
<evidence type="ECO:0008006" key="3">
    <source>
        <dbReference type="Google" id="ProtNLM"/>
    </source>
</evidence>
<keyword evidence="2" id="KW-1185">Reference proteome</keyword>
<organism evidence="1 2">
    <name type="scientific">Daucus carota subsp. sativus</name>
    <name type="common">Carrot</name>
    <dbReference type="NCBI Taxonomy" id="79200"/>
    <lineage>
        <taxon>Eukaryota</taxon>
        <taxon>Viridiplantae</taxon>
        <taxon>Streptophyta</taxon>
        <taxon>Embryophyta</taxon>
        <taxon>Tracheophyta</taxon>
        <taxon>Spermatophyta</taxon>
        <taxon>Magnoliopsida</taxon>
        <taxon>eudicotyledons</taxon>
        <taxon>Gunneridae</taxon>
        <taxon>Pentapetalae</taxon>
        <taxon>asterids</taxon>
        <taxon>campanulids</taxon>
        <taxon>Apiales</taxon>
        <taxon>Apiaceae</taxon>
        <taxon>Apioideae</taxon>
        <taxon>Scandiceae</taxon>
        <taxon>Daucinae</taxon>
        <taxon>Daucus</taxon>
        <taxon>Daucus sect. Daucus</taxon>
    </lineage>
</organism>
<dbReference type="PANTHER" id="PTHR45786:SF74">
    <property type="entry name" value="ATP-DEPENDENT DNA HELICASE"/>
    <property type="match status" value="1"/>
</dbReference>
<evidence type="ECO:0000313" key="2">
    <source>
        <dbReference type="Proteomes" id="UP000077755"/>
    </source>
</evidence>
<name>A0AAF0XQS0_DAUCS</name>